<comment type="catalytic activity">
    <reaction evidence="14">
        <text>a 4-O-methyl-alpha-D-glucuronosyl ester derivative + H2O = 4-O-methyl-alpha-D-glucuronate derivative + an alcohol + H(+)</text>
        <dbReference type="Rhea" id="RHEA:67452"/>
        <dbReference type="ChEBI" id="CHEBI:15377"/>
        <dbReference type="ChEBI" id="CHEBI:15378"/>
        <dbReference type="ChEBI" id="CHEBI:30879"/>
        <dbReference type="ChEBI" id="CHEBI:171667"/>
        <dbReference type="ChEBI" id="CHEBI:171668"/>
        <dbReference type="EC" id="3.1.1.117"/>
    </reaction>
    <physiologicalReaction direction="left-to-right" evidence="14">
        <dbReference type="Rhea" id="RHEA:67453"/>
    </physiologicalReaction>
</comment>
<proteinExistence type="inferred from homology"/>
<evidence type="ECO:0000256" key="7">
    <source>
        <dbReference type="ARBA" id="ARBA00022525"/>
    </source>
</evidence>
<dbReference type="GO" id="GO:0030248">
    <property type="term" value="F:cellulose binding"/>
    <property type="evidence" value="ECO:0007669"/>
    <property type="project" value="InterPro"/>
</dbReference>
<evidence type="ECO:0000256" key="4">
    <source>
        <dbReference type="ARBA" id="ARBA00022448"/>
    </source>
</evidence>
<keyword evidence="4" id="KW-0813">Transport</keyword>
<dbReference type="InterPro" id="IPR000254">
    <property type="entry name" value="CBD"/>
</dbReference>
<evidence type="ECO:0000259" key="19">
    <source>
        <dbReference type="Pfam" id="PF00734"/>
    </source>
</evidence>
<comment type="similarity">
    <text evidence="3">Belongs to the carbohydrate esterase 15 (CE15) family.</text>
</comment>
<feature type="domain" description="4-O-methyl-glucuronoyl methylesterase-like" evidence="21">
    <location>
        <begin position="72"/>
        <end position="302"/>
    </location>
</feature>
<feature type="transmembrane region" description="Helical" evidence="17">
    <location>
        <begin position="588"/>
        <end position="607"/>
    </location>
</feature>
<evidence type="ECO:0000313" key="23">
    <source>
        <dbReference type="Proteomes" id="UP000283269"/>
    </source>
</evidence>
<evidence type="ECO:0000256" key="8">
    <source>
        <dbReference type="ARBA" id="ARBA00022692"/>
    </source>
</evidence>
<evidence type="ECO:0000256" key="18">
    <source>
        <dbReference type="SAM" id="SignalP"/>
    </source>
</evidence>
<keyword evidence="12 17" id="KW-0472">Membrane</keyword>
<evidence type="ECO:0000256" key="17">
    <source>
        <dbReference type="SAM" id="Phobius"/>
    </source>
</evidence>
<accession>A0A409WTK4</accession>
<feature type="transmembrane region" description="Helical" evidence="17">
    <location>
        <begin position="508"/>
        <end position="537"/>
    </location>
</feature>
<organism evidence="22 23">
    <name type="scientific">Psilocybe cyanescens</name>
    <dbReference type="NCBI Taxonomy" id="93625"/>
    <lineage>
        <taxon>Eukaryota</taxon>
        <taxon>Fungi</taxon>
        <taxon>Dikarya</taxon>
        <taxon>Basidiomycota</taxon>
        <taxon>Agaricomycotina</taxon>
        <taxon>Agaricomycetes</taxon>
        <taxon>Agaricomycetidae</taxon>
        <taxon>Agaricales</taxon>
        <taxon>Agaricineae</taxon>
        <taxon>Strophariaceae</taxon>
        <taxon>Psilocybe</taxon>
    </lineage>
</organism>
<dbReference type="Pfam" id="PF00734">
    <property type="entry name" value="CBM_1"/>
    <property type="match status" value="1"/>
</dbReference>
<keyword evidence="7" id="KW-0964">Secreted</keyword>
<dbReference type="Pfam" id="PF22244">
    <property type="entry name" value="GCE_fung"/>
    <property type="match status" value="1"/>
</dbReference>
<evidence type="ECO:0000256" key="11">
    <source>
        <dbReference type="ARBA" id="ARBA00022989"/>
    </source>
</evidence>
<dbReference type="InterPro" id="IPR054579">
    <property type="entry name" value="GCE-like_dom"/>
</dbReference>
<dbReference type="GO" id="GO:0055085">
    <property type="term" value="P:transmembrane transport"/>
    <property type="evidence" value="ECO:0007669"/>
    <property type="project" value="InterPro"/>
</dbReference>
<dbReference type="GO" id="GO:0005975">
    <property type="term" value="P:carbohydrate metabolic process"/>
    <property type="evidence" value="ECO:0007669"/>
    <property type="project" value="InterPro"/>
</dbReference>
<dbReference type="GO" id="GO:0005576">
    <property type="term" value="C:extracellular region"/>
    <property type="evidence" value="ECO:0007669"/>
    <property type="project" value="UniProtKB-SubCell"/>
</dbReference>
<evidence type="ECO:0000256" key="1">
    <source>
        <dbReference type="ARBA" id="ARBA00004613"/>
    </source>
</evidence>
<keyword evidence="23" id="KW-1185">Reference proteome</keyword>
<evidence type="ECO:0000256" key="16">
    <source>
        <dbReference type="SAM" id="MobiDB-lite"/>
    </source>
</evidence>
<feature type="transmembrane region" description="Helical" evidence="17">
    <location>
        <begin position="675"/>
        <end position="697"/>
    </location>
</feature>
<keyword evidence="11 17" id="KW-1133">Transmembrane helix</keyword>
<dbReference type="InParanoid" id="A0A409WTK4"/>
<dbReference type="PANTHER" id="PTHR43302:SF5">
    <property type="entry name" value="TRANSPORTER ARSB-RELATED"/>
    <property type="match status" value="1"/>
</dbReference>
<feature type="region of interest" description="Disordered" evidence="16">
    <location>
        <begin position="781"/>
        <end position="803"/>
    </location>
</feature>
<dbReference type="STRING" id="93625.A0A409WTK4"/>
<keyword evidence="5" id="KW-1003">Cell membrane</keyword>
<feature type="compositionally biased region" description="Low complexity" evidence="16">
    <location>
        <begin position="791"/>
        <end position="803"/>
    </location>
</feature>
<dbReference type="AlphaFoldDB" id="A0A409WTK4"/>
<dbReference type="Proteomes" id="UP000283269">
    <property type="component" value="Unassembled WGS sequence"/>
</dbReference>
<feature type="transmembrane region" description="Helical" evidence="17">
    <location>
        <begin position="897"/>
        <end position="922"/>
    </location>
</feature>
<dbReference type="OrthoDB" id="442352at2759"/>
<evidence type="ECO:0000256" key="3">
    <source>
        <dbReference type="ARBA" id="ARBA00010092"/>
    </source>
</evidence>
<dbReference type="PANTHER" id="PTHR43302">
    <property type="entry name" value="TRANSPORTER ARSB-RELATED"/>
    <property type="match status" value="1"/>
</dbReference>
<feature type="chain" id="PRO_5019456523" description="(4-O-methyl)-D-glucuronate--lignin esterase" evidence="18">
    <location>
        <begin position="19"/>
        <end position="1016"/>
    </location>
</feature>
<feature type="region of interest" description="Disordered" evidence="16">
    <location>
        <begin position="372"/>
        <end position="415"/>
    </location>
</feature>
<dbReference type="Gene3D" id="3.40.50.1820">
    <property type="entry name" value="alpha/beta hydrolase"/>
    <property type="match status" value="1"/>
</dbReference>
<evidence type="ECO:0000256" key="5">
    <source>
        <dbReference type="ARBA" id="ARBA00022475"/>
    </source>
</evidence>
<evidence type="ECO:0000256" key="10">
    <source>
        <dbReference type="ARBA" id="ARBA00022801"/>
    </source>
</evidence>
<evidence type="ECO:0000256" key="13">
    <source>
        <dbReference type="ARBA" id="ARBA00023185"/>
    </source>
</evidence>
<feature type="transmembrane region" description="Helical" evidence="17">
    <location>
        <begin position="628"/>
        <end position="649"/>
    </location>
</feature>
<evidence type="ECO:0000256" key="9">
    <source>
        <dbReference type="ARBA" id="ARBA00022729"/>
    </source>
</evidence>
<evidence type="ECO:0000259" key="21">
    <source>
        <dbReference type="Pfam" id="PF22244"/>
    </source>
</evidence>
<evidence type="ECO:0000256" key="15">
    <source>
        <dbReference type="ARBA" id="ARBA00026105"/>
    </source>
</evidence>
<evidence type="ECO:0000256" key="12">
    <source>
        <dbReference type="ARBA" id="ARBA00023136"/>
    </source>
</evidence>
<dbReference type="SUPFAM" id="SSF53474">
    <property type="entry name" value="alpha/beta-Hydrolases"/>
    <property type="match status" value="1"/>
</dbReference>
<feature type="transmembrane region" description="Helical" evidence="17">
    <location>
        <begin position="469"/>
        <end position="488"/>
    </location>
</feature>
<keyword evidence="13" id="KW-0439">Lignin degradation</keyword>
<name>A0A409WTK4_PSICY</name>
<feature type="domain" description="Citrate transporter-like" evidence="20">
    <location>
        <begin position="476"/>
        <end position="701"/>
    </location>
</feature>
<feature type="signal peptide" evidence="18">
    <location>
        <begin position="1"/>
        <end position="18"/>
    </location>
</feature>
<evidence type="ECO:0000256" key="2">
    <source>
        <dbReference type="ARBA" id="ARBA00004651"/>
    </source>
</evidence>
<dbReference type="InterPro" id="IPR029058">
    <property type="entry name" value="AB_hydrolase_fold"/>
</dbReference>
<feature type="transmembrane region" description="Helical" evidence="17">
    <location>
        <begin position="942"/>
        <end position="973"/>
    </location>
</feature>
<keyword evidence="9 18" id="KW-0732">Signal</keyword>
<feature type="transmembrane region" description="Helical" evidence="17">
    <location>
        <begin position="438"/>
        <end position="457"/>
    </location>
</feature>
<keyword evidence="6" id="KW-0719">Serine esterase</keyword>
<dbReference type="EMBL" id="NHYD01003209">
    <property type="protein sequence ID" value="PPQ81809.1"/>
    <property type="molecule type" value="Genomic_DNA"/>
</dbReference>
<dbReference type="InterPro" id="IPR004680">
    <property type="entry name" value="Cit_transptr-like_dom"/>
</dbReference>
<feature type="transmembrane region" description="Helical" evidence="17">
    <location>
        <begin position="549"/>
        <end position="576"/>
    </location>
</feature>
<dbReference type="GO" id="GO:0052689">
    <property type="term" value="F:carboxylic ester hydrolase activity"/>
    <property type="evidence" value="ECO:0007669"/>
    <property type="project" value="UniProtKB-KW"/>
</dbReference>
<dbReference type="GO" id="GO:0005886">
    <property type="term" value="C:plasma membrane"/>
    <property type="evidence" value="ECO:0007669"/>
    <property type="project" value="UniProtKB-SubCell"/>
</dbReference>
<comment type="caution">
    <text evidence="22">The sequence shown here is derived from an EMBL/GenBank/DDBJ whole genome shotgun (WGS) entry which is preliminary data.</text>
</comment>
<feature type="domain" description="CBM1" evidence="19">
    <location>
        <begin position="416"/>
        <end position="436"/>
    </location>
</feature>
<evidence type="ECO:0000256" key="14">
    <source>
        <dbReference type="ARBA" id="ARBA00024511"/>
    </source>
</evidence>
<dbReference type="EC" id="3.1.1.117" evidence="15"/>
<evidence type="ECO:0000256" key="6">
    <source>
        <dbReference type="ARBA" id="ARBA00022487"/>
    </source>
</evidence>
<feature type="transmembrane region" description="Helical" evidence="17">
    <location>
        <begin position="994"/>
        <end position="1015"/>
    </location>
</feature>
<evidence type="ECO:0000313" key="22">
    <source>
        <dbReference type="EMBL" id="PPQ81809.1"/>
    </source>
</evidence>
<protein>
    <recommendedName>
        <fullName evidence="15">(4-O-methyl)-D-glucuronate--lignin esterase</fullName>
        <ecNumber evidence="15">3.1.1.117</ecNumber>
    </recommendedName>
</protein>
<comment type="subcellular location">
    <subcellularLocation>
        <location evidence="2">Cell membrane</location>
        <topology evidence="2">Multi-pass membrane protein</topology>
    </subcellularLocation>
    <subcellularLocation>
        <location evidence="1">Secreted</location>
    </subcellularLocation>
</comment>
<dbReference type="Pfam" id="PF03600">
    <property type="entry name" value="CitMHS"/>
    <property type="match status" value="1"/>
</dbReference>
<dbReference type="InterPro" id="IPR035971">
    <property type="entry name" value="CBD_sf"/>
</dbReference>
<dbReference type="GO" id="GO:0046274">
    <property type="term" value="P:lignin catabolic process"/>
    <property type="evidence" value="ECO:0007669"/>
    <property type="project" value="UniProtKB-KW"/>
</dbReference>
<sequence>MKFGYLPAFLFLALPVFAQSGCGTLPATISASNSKLHSPFVFLNGTQVVTKDDFACRQQEIGALFQRNALTVTVGNGGATISFSVTISGNSGSGPVPAIIALGGSSVPSQSGVAQIIYNNDDIAAQMDESSQGRGKFYTLYGSGHSAGALIAWTWGISRILDALSTTTGHNIDVNRIGMTGCSRNGKGTYIATAFEPRIALGIVLESGSGGAGCWRISDAMLKGGISTQTASQIVDENVWFSPKFNQYVNGVNALPFDHHLLAALVAPRGLLIIENTSINWLGPQSVWGCQTTGAAAYQALGVTDRIGTTQQGNHDHCSLPSAQGPDVAVFVNRFLKNQCVNTNVVKTDGSNNVGFVKGNWVDWNIPVLSSGGGGGPTTSGGSITSISSTTSVTSFTDPRTSNTPTTTAPPATQTKYGQCGGQGWNGPTVCAAGSTSIATLVLFILSIICVIYPFSIPIPLSYLRRKRIHINLTTAPIIAILVLWAAQCIGPSVIRDGIVGTDGVKPYNILILFFSLAYMAITLDITGVLQAAAFWVSNKGGSNGWKLFLYFYMMLTGLSVCLGNDPVILSGTAFLVYYTKVNELNPIAWLMSEFAAANTASMVLFVGNPTNVVVCEGFRINNAAFTVYTILPFLACSITCFLALAAQFHKSKYLPKDLNVAGDLDVRSVLLDPIGAWVGSLLLGTCLVVIIVVSFFHVDVWKISLPFAVAKFIYDIGWDHYRFVHNVATGHNRAKRSDDDLANVQEDIVLEQLGHHRVSPDNGFVHRPLSETPRAVTFDEPENMPSFMPSSTQTRNNTRSNTTNTTKTLVVAKVEHSDSSVFPLLTQVRLVLLSYQNRISSHFPTLYTAFPRLPFALIPFAFSQFILIEGLAHQGWIEIFARWLVIATGRQIYPTIWIVGVLGVILCNLSGTNIGATILLTKVVRSALVSAPTDTGVNLDAFSRAAGIALAVASNIGAISFTFSASLAGLLWKQILNQKGIFIKQTTFAWWNLAPLAVMTGVGLAVVCAEMAVLF</sequence>
<feature type="compositionally biased region" description="Low complexity" evidence="16">
    <location>
        <begin position="380"/>
        <end position="415"/>
    </location>
</feature>
<gene>
    <name evidence="22" type="ORF">CVT25_013645</name>
</gene>
<dbReference type="SUPFAM" id="SSF57180">
    <property type="entry name" value="Cellulose-binding domain"/>
    <property type="match status" value="1"/>
</dbReference>
<keyword evidence="8 17" id="KW-0812">Transmembrane</keyword>
<evidence type="ECO:0000259" key="20">
    <source>
        <dbReference type="Pfam" id="PF03600"/>
    </source>
</evidence>
<keyword evidence="10" id="KW-0378">Hydrolase</keyword>
<reference evidence="22 23" key="1">
    <citation type="journal article" date="2018" name="Evol. Lett.">
        <title>Horizontal gene cluster transfer increased hallucinogenic mushroom diversity.</title>
        <authorList>
            <person name="Reynolds H.T."/>
            <person name="Vijayakumar V."/>
            <person name="Gluck-Thaler E."/>
            <person name="Korotkin H.B."/>
            <person name="Matheny P.B."/>
            <person name="Slot J.C."/>
        </authorList>
    </citation>
    <scope>NUCLEOTIDE SEQUENCE [LARGE SCALE GENOMIC DNA]</scope>
    <source>
        <strain evidence="22 23">2631</strain>
    </source>
</reference>